<evidence type="ECO:0000259" key="2">
    <source>
        <dbReference type="Pfam" id="PF01326"/>
    </source>
</evidence>
<evidence type="ECO:0000259" key="1">
    <source>
        <dbReference type="Pfam" id="PF00391"/>
    </source>
</evidence>
<comment type="caution">
    <text evidence="3">The sequence shown here is derived from an EMBL/GenBank/DDBJ whole genome shotgun (WGS) entry which is preliminary data.</text>
</comment>
<dbReference type="SUPFAM" id="SSF52009">
    <property type="entry name" value="Phosphohistidine domain"/>
    <property type="match status" value="1"/>
</dbReference>
<dbReference type="RefSeq" id="WP_122341190.1">
    <property type="nucleotide sequence ID" value="NZ_RBUY01000171.1"/>
</dbReference>
<gene>
    <name evidence="3" type="ORF">ALP05_200026</name>
</gene>
<dbReference type="InterPro" id="IPR008279">
    <property type="entry name" value="PEP-util_enz_mobile_dom"/>
</dbReference>
<feature type="domain" description="Pyruvate phosphate dikinase AMP/ATP-binding" evidence="2">
    <location>
        <begin position="66"/>
        <end position="206"/>
    </location>
</feature>
<proteinExistence type="predicted"/>
<name>A0A3M6ERY9_9PSED</name>
<feature type="domain" description="PEP-utilising enzyme mobile" evidence="1">
    <location>
        <begin position="567"/>
        <end position="615"/>
    </location>
</feature>
<dbReference type="AlphaFoldDB" id="A0A3M6ERY9"/>
<sequence>MSGKYLTLKMLAQHTPVPTLVGLQEIDFKKLWDNYEDLLHQLQDVLQAIQLTAGAFLDKHLETLQLLGPVQWRPDARNYLESCLTEAGINIQQPLAVRSSSSIEDGTSHSFAGIFDSWLGVSGWEMLFDAIEGVWRSSFSHRAIVERLRCELLDAPVGMTVIVQHMVATQWAGVAFSHDPLDGSAVPLIEAVAGMGDALVSGTSQASSVRFLANGDFIGAPQLLAEPTMLSSILDLLSLARQHLHAPADIEWAWDGEQVWLLQARVIASLRTLESSAPLCHWVDLYTAADPELEPFRPWPDFAQYFRSKRRPLALLALDHGVEAGSALLIAANAGGMTQERTEALLSRLHSDQVVLDFSAGIRQQILPRAQLATRLRELLGSQTKVFVVRDFIRGDAGFITQSLADTSYPGQVLCEYSPDGLLAINRGSASTSTWRIDADGMVLGHGLSVGALDLPLLPPQRSQLVLVTEAAIAVLGEVQLEWVVERGQLSLVDFSPLKSQFLVDDRAGERTIAPGFARGLPLVVDECAQLEEISIAATVSINSLPSPEALGPAIIRLMQSIEQAQAPVIVVSPRPYAALAALIPYVAGFIFESSSLLCHLAILLRESSVPALASPALYRAALLKPNYVLVQANQRSHEPIPG</sequence>
<dbReference type="GO" id="GO:0016301">
    <property type="term" value="F:kinase activity"/>
    <property type="evidence" value="ECO:0007669"/>
    <property type="project" value="InterPro"/>
</dbReference>
<dbReference type="InterPro" id="IPR051549">
    <property type="entry name" value="PEP_Utilizing_Enz"/>
</dbReference>
<dbReference type="Proteomes" id="UP000269872">
    <property type="component" value="Unassembled WGS sequence"/>
</dbReference>
<dbReference type="Pfam" id="PF01326">
    <property type="entry name" value="PPDK_N"/>
    <property type="match status" value="1"/>
</dbReference>
<dbReference type="InterPro" id="IPR013815">
    <property type="entry name" value="ATP_grasp_subdomain_1"/>
</dbReference>
<dbReference type="GO" id="GO:0005524">
    <property type="term" value="F:ATP binding"/>
    <property type="evidence" value="ECO:0007669"/>
    <property type="project" value="InterPro"/>
</dbReference>
<reference evidence="3 4" key="1">
    <citation type="submission" date="2018-08" db="EMBL/GenBank/DDBJ databases">
        <title>Recombination of ecologically and evolutionarily significant loci maintains genetic cohesion in the Pseudomonas syringae species complex.</title>
        <authorList>
            <person name="Dillon M."/>
            <person name="Thakur S."/>
            <person name="Almeida R.N.D."/>
            <person name="Weir B.S."/>
            <person name="Guttman D.S."/>
        </authorList>
    </citation>
    <scope>NUCLEOTIDE SEQUENCE [LARGE SCALE GENOMIC DNA]</scope>
    <source>
        <strain evidence="3 4">ICMP 7496</strain>
    </source>
</reference>
<dbReference type="Gene3D" id="3.30.470.20">
    <property type="entry name" value="ATP-grasp fold, B domain"/>
    <property type="match status" value="2"/>
</dbReference>
<dbReference type="InterPro" id="IPR002192">
    <property type="entry name" value="PPDK_AMP/ATP-bd"/>
</dbReference>
<protein>
    <submittedName>
        <fullName evidence="3">Uncharacterized protein</fullName>
    </submittedName>
</protein>
<dbReference type="EMBL" id="RBUY01000171">
    <property type="protein sequence ID" value="RMV71050.1"/>
    <property type="molecule type" value="Genomic_DNA"/>
</dbReference>
<dbReference type="InterPro" id="IPR036637">
    <property type="entry name" value="Phosphohistidine_dom_sf"/>
</dbReference>
<evidence type="ECO:0000313" key="3">
    <source>
        <dbReference type="EMBL" id="RMV71050.1"/>
    </source>
</evidence>
<dbReference type="PANTHER" id="PTHR43615:SF1">
    <property type="entry name" value="PPDK_N DOMAIN-CONTAINING PROTEIN"/>
    <property type="match status" value="1"/>
</dbReference>
<accession>A0A3M6ERY9</accession>
<evidence type="ECO:0000313" key="4">
    <source>
        <dbReference type="Proteomes" id="UP000269872"/>
    </source>
</evidence>
<dbReference type="Gene3D" id="3.30.1490.20">
    <property type="entry name" value="ATP-grasp fold, A domain"/>
    <property type="match status" value="1"/>
</dbReference>
<dbReference type="SUPFAM" id="SSF56059">
    <property type="entry name" value="Glutathione synthetase ATP-binding domain-like"/>
    <property type="match status" value="1"/>
</dbReference>
<dbReference type="PANTHER" id="PTHR43615">
    <property type="entry name" value="PHOSPHOENOLPYRUVATE SYNTHASE-RELATED"/>
    <property type="match status" value="1"/>
</dbReference>
<organism evidence="3 4">
    <name type="scientific">Pseudomonas caricapapayae</name>
    <dbReference type="NCBI Taxonomy" id="46678"/>
    <lineage>
        <taxon>Bacteria</taxon>
        <taxon>Pseudomonadati</taxon>
        <taxon>Pseudomonadota</taxon>
        <taxon>Gammaproteobacteria</taxon>
        <taxon>Pseudomonadales</taxon>
        <taxon>Pseudomonadaceae</taxon>
        <taxon>Pseudomonas</taxon>
    </lineage>
</organism>
<dbReference type="Pfam" id="PF00391">
    <property type="entry name" value="PEP-utilizers"/>
    <property type="match status" value="1"/>
</dbReference>